<keyword evidence="1" id="KW-1133">Transmembrane helix</keyword>
<keyword evidence="1" id="KW-0472">Membrane</keyword>
<evidence type="ECO:0008006" key="4">
    <source>
        <dbReference type="Google" id="ProtNLM"/>
    </source>
</evidence>
<feature type="transmembrane region" description="Helical" evidence="1">
    <location>
        <begin position="231"/>
        <end position="250"/>
    </location>
</feature>
<evidence type="ECO:0000256" key="1">
    <source>
        <dbReference type="SAM" id="Phobius"/>
    </source>
</evidence>
<evidence type="ECO:0000313" key="3">
    <source>
        <dbReference type="Proteomes" id="UP001500957"/>
    </source>
</evidence>
<keyword evidence="1" id="KW-0812">Transmembrane</keyword>
<dbReference type="RefSeq" id="WP_344601695.1">
    <property type="nucleotide sequence ID" value="NZ_BAAAHE010000007.1"/>
</dbReference>
<sequence length="281" mass="30757">MQAFPVPPQEIYETPTNTTAAAIMMVVIGVSFVGLYAGVFALQRRHGTWVPLAIALGATFCAFLEPLPDVVANLWYYEAEQKSIYSSYENSMPIWVFFSYAVYYGGIGLTLWWLIEQGWTRRKIAIVLAGPLYLYLAGGELFFMHVMEQYTYYGPGAFKLADYPMWIPLMNLTIVLWVGAGAARIRRSLPTGDQLIPAFLLPGFAMTVGLIFLPCLTWTVIHSADPSQGLVYAATLGTIALEIGAMYAAMRLFPAEGFTPLAPKPAAGAPVTAPQTESVTG</sequence>
<gene>
    <name evidence="2" type="ORF">GCM10009547_07260</name>
</gene>
<comment type="caution">
    <text evidence="2">The sequence shown here is derived from an EMBL/GenBank/DDBJ whole genome shotgun (WGS) entry which is preliminary data.</text>
</comment>
<dbReference type="EMBL" id="BAAAHE010000007">
    <property type="protein sequence ID" value="GAA0607870.1"/>
    <property type="molecule type" value="Genomic_DNA"/>
</dbReference>
<name>A0ABP3RDW9_9ACTN</name>
<reference evidence="3" key="1">
    <citation type="journal article" date="2019" name="Int. J. Syst. Evol. Microbiol.">
        <title>The Global Catalogue of Microorganisms (GCM) 10K type strain sequencing project: providing services to taxonomists for standard genome sequencing and annotation.</title>
        <authorList>
            <consortium name="The Broad Institute Genomics Platform"/>
            <consortium name="The Broad Institute Genome Sequencing Center for Infectious Disease"/>
            <person name="Wu L."/>
            <person name="Ma J."/>
        </authorList>
    </citation>
    <scope>NUCLEOTIDE SEQUENCE [LARGE SCALE GENOMIC DNA]</scope>
    <source>
        <strain evidence="3">JCM 10671</strain>
    </source>
</reference>
<feature type="transmembrane region" description="Helical" evidence="1">
    <location>
        <begin position="49"/>
        <end position="67"/>
    </location>
</feature>
<evidence type="ECO:0000313" key="2">
    <source>
        <dbReference type="EMBL" id="GAA0607870.1"/>
    </source>
</evidence>
<feature type="transmembrane region" description="Helical" evidence="1">
    <location>
        <begin position="94"/>
        <end position="115"/>
    </location>
</feature>
<keyword evidence="3" id="KW-1185">Reference proteome</keyword>
<accession>A0ABP3RDW9</accession>
<organism evidence="2 3">
    <name type="scientific">Sporichthya brevicatena</name>
    <dbReference type="NCBI Taxonomy" id="171442"/>
    <lineage>
        <taxon>Bacteria</taxon>
        <taxon>Bacillati</taxon>
        <taxon>Actinomycetota</taxon>
        <taxon>Actinomycetes</taxon>
        <taxon>Sporichthyales</taxon>
        <taxon>Sporichthyaceae</taxon>
        <taxon>Sporichthya</taxon>
    </lineage>
</organism>
<feature type="transmembrane region" description="Helical" evidence="1">
    <location>
        <begin position="124"/>
        <end position="143"/>
    </location>
</feature>
<dbReference type="Proteomes" id="UP001500957">
    <property type="component" value="Unassembled WGS sequence"/>
</dbReference>
<feature type="transmembrane region" description="Helical" evidence="1">
    <location>
        <begin position="195"/>
        <end position="219"/>
    </location>
</feature>
<feature type="transmembrane region" description="Helical" evidence="1">
    <location>
        <begin position="163"/>
        <end position="183"/>
    </location>
</feature>
<feature type="transmembrane region" description="Helical" evidence="1">
    <location>
        <begin position="20"/>
        <end position="42"/>
    </location>
</feature>
<protein>
    <recommendedName>
        <fullName evidence="4">Rhodopsin</fullName>
    </recommendedName>
</protein>
<proteinExistence type="predicted"/>